<dbReference type="InterPro" id="IPR050882">
    <property type="entry name" value="Prepilin_peptidase/N-MTase"/>
</dbReference>
<evidence type="ECO:0000259" key="3">
    <source>
        <dbReference type="Pfam" id="PF01478"/>
    </source>
</evidence>
<dbReference type="PANTHER" id="PTHR30487">
    <property type="entry name" value="TYPE 4 PREPILIN-LIKE PROTEINS LEADER PEPTIDE-PROCESSING ENZYME"/>
    <property type="match status" value="1"/>
</dbReference>
<keyword evidence="2" id="KW-1133">Transmembrane helix</keyword>
<keyword evidence="5" id="KW-1185">Reference proteome</keyword>
<evidence type="ECO:0000256" key="1">
    <source>
        <dbReference type="ARBA" id="ARBA00005801"/>
    </source>
</evidence>
<feature type="transmembrane region" description="Helical" evidence="2">
    <location>
        <begin position="27"/>
        <end position="47"/>
    </location>
</feature>
<dbReference type="GO" id="GO:0004190">
    <property type="term" value="F:aspartic-type endopeptidase activity"/>
    <property type="evidence" value="ECO:0007669"/>
    <property type="project" value="InterPro"/>
</dbReference>
<dbReference type="Pfam" id="PF01478">
    <property type="entry name" value="Peptidase_A24"/>
    <property type="match status" value="1"/>
</dbReference>
<protein>
    <submittedName>
        <fullName evidence="4">Type IV leader peptidase family protein</fullName>
    </submittedName>
</protein>
<feature type="transmembrane region" description="Helical" evidence="2">
    <location>
        <begin position="133"/>
        <end position="156"/>
    </location>
</feature>
<sequence>MVCPTRMKEVNKVLRVINSLIKGKQKISLLCCFVIAVASSGAVFSGVGKTDKGILAAALMLVQLVAAASDLNSKMIPLRLMPLSLLLGTVILYLTGGSGGFKNHIIGGLVAFAALVILIFISKGQIGGGDLQLFTVTGFYTGGFVVLSIILLSTVFSGLYSLFLLILRKGGRSTEFAFAPFVLYATALVSLNSLDI</sequence>
<dbReference type="AlphaFoldDB" id="A0A1V4SQX9"/>
<comment type="caution">
    <text evidence="4">The sequence shown here is derived from an EMBL/GenBank/DDBJ whole genome shotgun (WGS) entry which is preliminary data.</text>
</comment>
<name>A0A1V4SQX9_RUMHU</name>
<dbReference type="Gene3D" id="1.20.120.1220">
    <property type="match status" value="1"/>
</dbReference>
<comment type="similarity">
    <text evidence="1">Belongs to the peptidase A24 family.</text>
</comment>
<organism evidence="4 5">
    <name type="scientific">Ruminiclostridium hungatei</name>
    <name type="common">Clostridium hungatei</name>
    <dbReference type="NCBI Taxonomy" id="48256"/>
    <lineage>
        <taxon>Bacteria</taxon>
        <taxon>Bacillati</taxon>
        <taxon>Bacillota</taxon>
        <taxon>Clostridia</taxon>
        <taxon>Eubacteriales</taxon>
        <taxon>Oscillospiraceae</taxon>
        <taxon>Ruminiclostridium</taxon>
    </lineage>
</organism>
<evidence type="ECO:0000313" key="5">
    <source>
        <dbReference type="Proteomes" id="UP000191554"/>
    </source>
</evidence>
<gene>
    <name evidence="4" type="ORF">CLHUN_00960</name>
</gene>
<reference evidence="4 5" key="1">
    <citation type="submission" date="2017-03" db="EMBL/GenBank/DDBJ databases">
        <title>Genome sequence of Clostridium hungatei DSM 14427.</title>
        <authorList>
            <person name="Poehlein A."/>
            <person name="Daniel R."/>
        </authorList>
    </citation>
    <scope>NUCLEOTIDE SEQUENCE [LARGE SCALE GENOMIC DNA]</scope>
    <source>
        <strain evidence="4 5">DSM 14427</strain>
    </source>
</reference>
<accession>A0A1V4SQX9</accession>
<dbReference type="GO" id="GO:0005886">
    <property type="term" value="C:plasma membrane"/>
    <property type="evidence" value="ECO:0007669"/>
    <property type="project" value="TreeGrafter"/>
</dbReference>
<keyword evidence="2" id="KW-0812">Transmembrane</keyword>
<feature type="domain" description="Prepilin type IV endopeptidase peptidase" evidence="3">
    <location>
        <begin position="58"/>
        <end position="162"/>
    </location>
</feature>
<feature type="transmembrane region" description="Helical" evidence="2">
    <location>
        <begin position="101"/>
        <end position="121"/>
    </location>
</feature>
<keyword evidence="2" id="KW-0472">Membrane</keyword>
<proteinExistence type="inferred from homology"/>
<dbReference type="EMBL" id="MZGX01000001">
    <property type="protein sequence ID" value="OPX46280.1"/>
    <property type="molecule type" value="Genomic_DNA"/>
</dbReference>
<dbReference type="InterPro" id="IPR000045">
    <property type="entry name" value="Prepilin_IV_endopep_pep"/>
</dbReference>
<dbReference type="Proteomes" id="UP000191554">
    <property type="component" value="Unassembled WGS sequence"/>
</dbReference>
<dbReference type="STRING" id="48256.CLHUN_00960"/>
<feature type="transmembrane region" description="Helical" evidence="2">
    <location>
        <begin position="78"/>
        <end position="95"/>
    </location>
</feature>
<evidence type="ECO:0000313" key="4">
    <source>
        <dbReference type="EMBL" id="OPX46280.1"/>
    </source>
</evidence>
<evidence type="ECO:0000256" key="2">
    <source>
        <dbReference type="SAM" id="Phobius"/>
    </source>
</evidence>
<dbReference type="GO" id="GO:0006465">
    <property type="term" value="P:signal peptide processing"/>
    <property type="evidence" value="ECO:0007669"/>
    <property type="project" value="TreeGrafter"/>
</dbReference>
<dbReference type="PANTHER" id="PTHR30487:SF0">
    <property type="entry name" value="PREPILIN LEADER PEPTIDASE_N-METHYLTRANSFERASE-RELATED"/>
    <property type="match status" value="1"/>
</dbReference>